<evidence type="ECO:0000313" key="3">
    <source>
        <dbReference type="Proteomes" id="UP000253324"/>
    </source>
</evidence>
<evidence type="ECO:0000313" key="2">
    <source>
        <dbReference type="EMBL" id="RCW82350.1"/>
    </source>
</evidence>
<dbReference type="SUPFAM" id="SSF56219">
    <property type="entry name" value="DNase I-like"/>
    <property type="match status" value="1"/>
</dbReference>
<sequence>MLKGTKVGFGKFLLHRHCEEIAIKILTYNVHSCVGSDGQPSPGRIAEVIAACDPDVVALQELDVGRKRTGSVDQAHAIATHLSMRLFFHPAIQVAEEQYGDAILTSLDMRLIKAGPLPSFGERRGALWVEANYRGNTVNIINTHLGLSRRDRSAQVAALLGPGWLGHADCRSPKILLGDFNAVRSSLAYRQISNQFADAWAGGTGRPRKTFPSRLPLVRIDHIFVERSMQVTDVGVVSGRAARMASDHLPLYATIAMSKT</sequence>
<keyword evidence="2" id="KW-0378">Hydrolase</keyword>
<dbReference type="OrthoDB" id="9813425at2"/>
<dbReference type="GO" id="GO:0016020">
    <property type="term" value="C:membrane"/>
    <property type="evidence" value="ECO:0007669"/>
    <property type="project" value="GOC"/>
</dbReference>
<dbReference type="GO" id="GO:0006506">
    <property type="term" value="P:GPI anchor biosynthetic process"/>
    <property type="evidence" value="ECO:0007669"/>
    <property type="project" value="TreeGrafter"/>
</dbReference>
<gene>
    <name evidence="2" type="ORF">C7476_108164</name>
</gene>
<dbReference type="AlphaFoldDB" id="A0A368YQ49"/>
<dbReference type="EMBL" id="QPJM01000008">
    <property type="protein sequence ID" value="RCW82350.1"/>
    <property type="molecule type" value="Genomic_DNA"/>
</dbReference>
<dbReference type="PANTHER" id="PTHR14859:SF15">
    <property type="entry name" value="ENDONUCLEASE_EXONUCLEASE_PHOSPHATASE DOMAIN-CONTAINING PROTEIN"/>
    <property type="match status" value="1"/>
</dbReference>
<dbReference type="Gene3D" id="3.60.10.10">
    <property type="entry name" value="Endonuclease/exonuclease/phosphatase"/>
    <property type="match status" value="1"/>
</dbReference>
<dbReference type="Pfam" id="PF03372">
    <property type="entry name" value="Exo_endo_phos"/>
    <property type="match status" value="1"/>
</dbReference>
<comment type="caution">
    <text evidence="2">The sequence shown here is derived from an EMBL/GenBank/DDBJ whole genome shotgun (WGS) entry which is preliminary data.</text>
</comment>
<evidence type="ECO:0000259" key="1">
    <source>
        <dbReference type="Pfam" id="PF03372"/>
    </source>
</evidence>
<dbReference type="InterPro" id="IPR036691">
    <property type="entry name" value="Endo/exonu/phosph_ase_sf"/>
</dbReference>
<keyword evidence="2" id="KW-0255">Endonuclease</keyword>
<accession>A0A368YQ49</accession>
<dbReference type="GO" id="GO:0004527">
    <property type="term" value="F:exonuclease activity"/>
    <property type="evidence" value="ECO:0007669"/>
    <property type="project" value="UniProtKB-KW"/>
</dbReference>
<dbReference type="PANTHER" id="PTHR14859">
    <property type="entry name" value="CALCOFLUOR WHITE HYPERSENSITIVE PROTEIN PRECURSOR"/>
    <property type="match status" value="1"/>
</dbReference>
<reference evidence="2 3" key="1">
    <citation type="submission" date="2018-07" db="EMBL/GenBank/DDBJ databases">
        <title>Genomic Encyclopedia of Type Strains, Phase III (KMG-III): the genomes of soil and plant-associated and newly described type strains.</title>
        <authorList>
            <person name="Whitman W."/>
        </authorList>
    </citation>
    <scope>NUCLEOTIDE SEQUENCE [LARGE SCALE GENOMIC DNA]</scope>
    <source>
        <strain evidence="2 3">31-25a</strain>
    </source>
</reference>
<keyword evidence="2" id="KW-0540">Nuclease</keyword>
<organism evidence="2 3">
    <name type="scientific">Phyllobacterium bourgognense</name>
    <dbReference type="NCBI Taxonomy" id="314236"/>
    <lineage>
        <taxon>Bacteria</taxon>
        <taxon>Pseudomonadati</taxon>
        <taxon>Pseudomonadota</taxon>
        <taxon>Alphaproteobacteria</taxon>
        <taxon>Hyphomicrobiales</taxon>
        <taxon>Phyllobacteriaceae</taxon>
        <taxon>Phyllobacterium</taxon>
    </lineage>
</organism>
<dbReference type="InterPro" id="IPR005135">
    <property type="entry name" value="Endo/exonuclease/phosphatase"/>
</dbReference>
<name>A0A368YQ49_9HYPH</name>
<proteinExistence type="predicted"/>
<keyword evidence="2" id="KW-0269">Exonuclease</keyword>
<keyword evidence="3" id="KW-1185">Reference proteome</keyword>
<dbReference type="GO" id="GO:0004519">
    <property type="term" value="F:endonuclease activity"/>
    <property type="evidence" value="ECO:0007669"/>
    <property type="project" value="UniProtKB-KW"/>
</dbReference>
<feature type="domain" description="Endonuclease/exonuclease/phosphatase" evidence="1">
    <location>
        <begin position="26"/>
        <end position="248"/>
    </location>
</feature>
<dbReference type="Proteomes" id="UP000253324">
    <property type="component" value="Unassembled WGS sequence"/>
</dbReference>
<protein>
    <submittedName>
        <fullName evidence="2">Endonuclease/exonuclease/phosphatase family metal-dependent hydrolase</fullName>
    </submittedName>
</protein>
<dbReference type="InterPro" id="IPR051916">
    <property type="entry name" value="GPI-anchor_lipid_remodeler"/>
</dbReference>
<dbReference type="RefSeq" id="WP_114430817.1">
    <property type="nucleotide sequence ID" value="NZ_QPJM01000008.1"/>
</dbReference>